<evidence type="ECO:0000256" key="4">
    <source>
        <dbReference type="ARBA" id="ARBA00022679"/>
    </source>
</evidence>
<name>D9QVV9_ACEAZ</name>
<dbReference type="KEGG" id="aar:Acear_0833"/>
<gene>
    <name evidence="6" type="ordered locus">Acear_0833</name>
</gene>
<evidence type="ECO:0000313" key="7">
    <source>
        <dbReference type="Proteomes" id="UP000001661"/>
    </source>
</evidence>
<dbReference type="Proteomes" id="UP000001661">
    <property type="component" value="Chromosome"/>
</dbReference>
<reference evidence="6 7" key="1">
    <citation type="journal article" date="2010" name="Stand. Genomic Sci.">
        <title>Complete genome sequence of Acetohalobium arabaticum type strain (Z-7288).</title>
        <authorList>
            <person name="Sikorski J."/>
            <person name="Lapidus A."/>
            <person name="Chertkov O."/>
            <person name="Lucas S."/>
            <person name="Copeland A."/>
            <person name="Glavina Del Rio T."/>
            <person name="Nolan M."/>
            <person name="Tice H."/>
            <person name="Cheng J.F."/>
            <person name="Han C."/>
            <person name="Brambilla E."/>
            <person name="Pitluck S."/>
            <person name="Liolios K."/>
            <person name="Ivanova N."/>
            <person name="Mavromatis K."/>
            <person name="Mikhailova N."/>
            <person name="Pati A."/>
            <person name="Bruce D."/>
            <person name="Detter C."/>
            <person name="Tapia R."/>
            <person name="Goodwin L."/>
            <person name="Chen A."/>
            <person name="Palaniappan K."/>
            <person name="Land M."/>
            <person name="Hauser L."/>
            <person name="Chang Y.J."/>
            <person name="Jeffries C.D."/>
            <person name="Rohde M."/>
            <person name="Goker M."/>
            <person name="Spring S."/>
            <person name="Woyke T."/>
            <person name="Bristow J."/>
            <person name="Eisen J.A."/>
            <person name="Markowitz V."/>
            <person name="Hugenholtz P."/>
            <person name="Kyrpides N.C."/>
            <person name="Klenk H.P."/>
        </authorList>
    </citation>
    <scope>NUCLEOTIDE SEQUENCE [LARGE SCALE GENOMIC DNA]</scope>
    <source>
        <strain evidence="7">ATCC 49924 / DSM 5501 / Z-7288</strain>
    </source>
</reference>
<keyword evidence="4 6" id="KW-0808">Transferase</keyword>
<dbReference type="CDD" id="cd02440">
    <property type="entry name" value="AdoMet_MTases"/>
    <property type="match status" value="1"/>
</dbReference>
<dbReference type="UniPathway" id="UPA00148"/>
<dbReference type="HOGENOM" id="CLU_094143_0_0_9"/>
<keyword evidence="5" id="KW-0949">S-adenosyl-L-methionine</keyword>
<protein>
    <submittedName>
        <fullName evidence="6">Precorrin-6Y C5,15-methyltransferase (Decarboxylating), CbiT subunit</fullName>
    </submittedName>
</protein>
<sequence>MSKWRFQTPGIPDDLFIRGDLPMTKEEVRAVTISKLRLKRDSVVWDIGAGTGSLSIEAGLIADQGSVWAVERESEGIELINQNCEEFGVENIEPINGEAPAALADLPAADRIIIGGSGGQLEEILAMVDKKMTAEGRVVLNAITLETLLAAKESLSKMDYSFNIVTVSITRTREIGNYHMLDAQNPIYIIAGERRR</sequence>
<keyword evidence="3 6" id="KW-0489">Methyltransferase</keyword>
<dbReference type="GO" id="GO:0008276">
    <property type="term" value="F:protein methyltransferase activity"/>
    <property type="evidence" value="ECO:0007669"/>
    <property type="project" value="InterPro"/>
</dbReference>
<dbReference type="EMBL" id="CP002105">
    <property type="protein sequence ID" value="ADL12368.1"/>
    <property type="molecule type" value="Genomic_DNA"/>
</dbReference>
<dbReference type="GO" id="GO:0032259">
    <property type="term" value="P:methylation"/>
    <property type="evidence" value="ECO:0007669"/>
    <property type="project" value="UniProtKB-KW"/>
</dbReference>
<dbReference type="SUPFAM" id="SSF53335">
    <property type="entry name" value="S-adenosyl-L-methionine-dependent methyltransferases"/>
    <property type="match status" value="1"/>
</dbReference>
<evidence type="ECO:0000256" key="1">
    <source>
        <dbReference type="ARBA" id="ARBA00004953"/>
    </source>
</evidence>
<comment type="pathway">
    <text evidence="1">Cofactor biosynthesis; adenosylcobalamin biosynthesis.</text>
</comment>
<dbReference type="STRING" id="574087.Acear_0833"/>
<dbReference type="AlphaFoldDB" id="D9QVV9"/>
<evidence type="ECO:0000256" key="5">
    <source>
        <dbReference type="ARBA" id="ARBA00022691"/>
    </source>
</evidence>
<dbReference type="PANTHER" id="PTHR43182">
    <property type="entry name" value="COBALT-PRECORRIN-6B C(15)-METHYLTRANSFERASE (DECARBOXYLATING)"/>
    <property type="match status" value="1"/>
</dbReference>
<dbReference type="NCBIfam" id="TIGR02469">
    <property type="entry name" value="CbiT"/>
    <property type="match status" value="1"/>
</dbReference>
<accession>D9QVV9</accession>
<evidence type="ECO:0000256" key="2">
    <source>
        <dbReference type="ARBA" id="ARBA00022573"/>
    </source>
</evidence>
<organism evidence="6 7">
    <name type="scientific">Acetohalobium arabaticum (strain ATCC 49924 / DSM 5501 / Z-7288)</name>
    <dbReference type="NCBI Taxonomy" id="574087"/>
    <lineage>
        <taxon>Bacteria</taxon>
        <taxon>Bacillati</taxon>
        <taxon>Bacillota</taxon>
        <taxon>Clostridia</taxon>
        <taxon>Halanaerobiales</taxon>
        <taxon>Halobacteroidaceae</taxon>
        <taxon>Acetohalobium</taxon>
    </lineage>
</organism>
<dbReference type="InterPro" id="IPR014008">
    <property type="entry name" value="Cbl_synth_MTase_CbiT"/>
</dbReference>
<proteinExistence type="predicted"/>
<dbReference type="GO" id="GO:0009236">
    <property type="term" value="P:cobalamin biosynthetic process"/>
    <property type="evidence" value="ECO:0007669"/>
    <property type="project" value="UniProtKB-UniPathway"/>
</dbReference>
<keyword evidence="2" id="KW-0169">Cobalamin biosynthesis</keyword>
<keyword evidence="7" id="KW-1185">Reference proteome</keyword>
<evidence type="ECO:0000313" key="6">
    <source>
        <dbReference type="EMBL" id="ADL12368.1"/>
    </source>
</evidence>
<evidence type="ECO:0000256" key="3">
    <source>
        <dbReference type="ARBA" id="ARBA00022603"/>
    </source>
</evidence>
<dbReference type="Gene3D" id="3.40.50.150">
    <property type="entry name" value="Vaccinia Virus protein VP39"/>
    <property type="match status" value="1"/>
</dbReference>
<dbReference type="InterPro" id="IPR029063">
    <property type="entry name" value="SAM-dependent_MTases_sf"/>
</dbReference>
<dbReference type="InterPro" id="IPR050714">
    <property type="entry name" value="Cobalamin_biosynth_MTase"/>
</dbReference>
<dbReference type="PANTHER" id="PTHR43182:SF1">
    <property type="entry name" value="COBALT-PRECORRIN-7 C(5)-METHYLTRANSFERASE"/>
    <property type="match status" value="1"/>
</dbReference>
<dbReference type="RefSeq" id="WP_013277814.1">
    <property type="nucleotide sequence ID" value="NC_014378.1"/>
</dbReference>
<dbReference type="eggNOG" id="COG2242">
    <property type="taxonomic scope" value="Bacteria"/>
</dbReference>